<comment type="caution">
    <text evidence="2">The sequence shown here is derived from an EMBL/GenBank/DDBJ whole genome shotgun (WGS) entry which is preliminary data.</text>
</comment>
<dbReference type="Proteomes" id="UP000245680">
    <property type="component" value="Unassembled WGS sequence"/>
</dbReference>
<evidence type="ECO:0000256" key="1">
    <source>
        <dbReference type="SAM" id="MobiDB-lite"/>
    </source>
</evidence>
<evidence type="ECO:0000313" key="2">
    <source>
        <dbReference type="EMBL" id="PWR02831.1"/>
    </source>
</evidence>
<dbReference type="AlphaFoldDB" id="A0A2V2LG05"/>
<dbReference type="EMBL" id="QGKU01000032">
    <property type="protein sequence ID" value="PWR02831.1"/>
    <property type="molecule type" value="Genomic_DNA"/>
</dbReference>
<evidence type="ECO:0008006" key="4">
    <source>
        <dbReference type="Google" id="ProtNLM"/>
    </source>
</evidence>
<name>A0A2V2LG05_9RHOB</name>
<gene>
    <name evidence="2" type="ORF">DKT77_09650</name>
</gene>
<protein>
    <recommendedName>
        <fullName evidence="4">DUF2125 domain-containing protein</fullName>
    </recommendedName>
</protein>
<dbReference type="OrthoDB" id="7791409at2"/>
<accession>A0A2V2LG05</accession>
<keyword evidence="3" id="KW-1185">Reference proteome</keyword>
<sequence length="519" mass="53199">MPRPSALPSGCRIRQFHANGATVAQHGRACNAPARKDAEMIIARSLLLTTALALPLPAAADLTPEGLWQDWQDRAADAGRDLTAEVEQGAALTLRGLTLSRPVGDGLLTARFERMDLAQDGPGVRLTLPGGQQVTLTATTETEGTNVATFRLGDGALTAMATGDAAAPDYALSAPALSATLVSLVQDGTEVDADMRADLTGLAGTLSGLSGGSAPLVADLTADALATEVSVRDPATGSEVRNTASQQDVALRADLSGAGGGWSLVGRLESRDGSSVSLQQGPDGMLETDSRQDTSRIALTLTDLRADYSAALTGFATTVTSSMMPMGPVSLAMAAADLTLSVPTAPTAELQTARIALDLTDATADEAVWQMFDPNGAFPRDPAQLRLVAEADIDMVAPNPALAGPDAEPAAAPRALRIDTFSLDLAGASLSGEGAFRFPEGPGGVPDLAQPVGEASLRASGLSGLMQQAMTGGIMSAEQMMGAQMMLGMFAVQGEGDSFTSRIEAREGGALFVNGNQLR</sequence>
<feature type="region of interest" description="Disordered" evidence="1">
    <location>
        <begin position="271"/>
        <end position="290"/>
    </location>
</feature>
<organism evidence="2 3">
    <name type="scientific">Meridianimarinicoccus roseus</name>
    <dbReference type="NCBI Taxonomy" id="2072018"/>
    <lineage>
        <taxon>Bacteria</taxon>
        <taxon>Pseudomonadati</taxon>
        <taxon>Pseudomonadota</taxon>
        <taxon>Alphaproteobacteria</taxon>
        <taxon>Rhodobacterales</taxon>
        <taxon>Paracoccaceae</taxon>
        <taxon>Meridianimarinicoccus</taxon>
    </lineage>
</organism>
<reference evidence="2 3" key="1">
    <citation type="submission" date="2018-05" db="EMBL/GenBank/DDBJ databases">
        <title>Rhodobacteraceae gen. nov., sp. nov. isolated from sea water.</title>
        <authorList>
            <person name="Ren Y."/>
        </authorList>
    </citation>
    <scope>NUCLEOTIDE SEQUENCE [LARGE SCALE GENOMIC DNA]</scope>
    <source>
        <strain evidence="2 3">TG-679</strain>
    </source>
</reference>
<proteinExistence type="predicted"/>
<evidence type="ECO:0000313" key="3">
    <source>
        <dbReference type="Proteomes" id="UP000245680"/>
    </source>
</evidence>